<dbReference type="Pfam" id="PF07787">
    <property type="entry name" value="TMEM43"/>
    <property type="match status" value="1"/>
</dbReference>
<evidence type="ECO:0000256" key="2">
    <source>
        <dbReference type="ARBA" id="ARBA00004586"/>
    </source>
</evidence>
<proteinExistence type="predicted"/>
<evidence type="ECO:0000313" key="9">
    <source>
        <dbReference type="Proteomes" id="UP000241229"/>
    </source>
</evidence>
<dbReference type="EMBL" id="PXYK01000009">
    <property type="protein sequence ID" value="PSJ60573.1"/>
    <property type="molecule type" value="Genomic_DNA"/>
</dbReference>
<feature type="transmembrane region" description="Helical" evidence="7">
    <location>
        <begin position="359"/>
        <end position="376"/>
    </location>
</feature>
<feature type="transmembrane region" description="Helical" evidence="7">
    <location>
        <begin position="331"/>
        <end position="353"/>
    </location>
</feature>
<accession>A0A2P7SDN0</accession>
<dbReference type="OrthoDB" id="273988at2"/>
<dbReference type="GO" id="GO:0012505">
    <property type="term" value="C:endomembrane system"/>
    <property type="evidence" value="ECO:0007669"/>
    <property type="project" value="UniProtKB-SubCell"/>
</dbReference>
<dbReference type="GO" id="GO:0006629">
    <property type="term" value="P:lipid metabolic process"/>
    <property type="evidence" value="ECO:0007669"/>
    <property type="project" value="TreeGrafter"/>
</dbReference>
<dbReference type="PANTHER" id="PTHR13416:SF2">
    <property type="entry name" value="TRANSMEMBRANE PROTEIN 43"/>
    <property type="match status" value="1"/>
</dbReference>
<evidence type="ECO:0000256" key="5">
    <source>
        <dbReference type="ARBA" id="ARBA00022989"/>
    </source>
</evidence>
<name>A0A2P7SDN0_9HYPH</name>
<keyword evidence="3 7" id="KW-0812">Transmembrane</keyword>
<evidence type="ECO:0000256" key="4">
    <source>
        <dbReference type="ARBA" id="ARBA00022824"/>
    </source>
</evidence>
<keyword evidence="4" id="KW-0256">Endoplasmic reticulum</keyword>
<evidence type="ECO:0000256" key="1">
    <source>
        <dbReference type="ARBA" id="ARBA00004127"/>
    </source>
</evidence>
<evidence type="ECO:0000256" key="6">
    <source>
        <dbReference type="ARBA" id="ARBA00023136"/>
    </source>
</evidence>
<dbReference type="GO" id="GO:0071763">
    <property type="term" value="P:nuclear membrane organization"/>
    <property type="evidence" value="ECO:0007669"/>
    <property type="project" value="TreeGrafter"/>
</dbReference>
<dbReference type="Proteomes" id="UP000241229">
    <property type="component" value="Unassembled WGS sequence"/>
</dbReference>
<keyword evidence="9" id="KW-1185">Reference proteome</keyword>
<dbReference type="PANTHER" id="PTHR13416">
    <property type="match status" value="1"/>
</dbReference>
<dbReference type="InterPro" id="IPR012430">
    <property type="entry name" value="TMEM43_fam"/>
</dbReference>
<evidence type="ECO:0000256" key="7">
    <source>
        <dbReference type="SAM" id="Phobius"/>
    </source>
</evidence>
<reference evidence="8 9" key="1">
    <citation type="submission" date="2018-03" db="EMBL/GenBank/DDBJ databases">
        <title>The draft genome of Mesorhizobium sp. 6GN-30.</title>
        <authorList>
            <person name="Liu L."/>
            <person name="Li L."/>
            <person name="Wang T."/>
            <person name="Zhang X."/>
            <person name="Liang L."/>
        </authorList>
    </citation>
    <scope>NUCLEOTIDE SEQUENCE [LARGE SCALE GENOMIC DNA]</scope>
    <source>
        <strain evidence="8 9">6GN30</strain>
    </source>
</reference>
<sequence length="394" mass="41846">MSDSVREVTSVSWFGRIWRSLAGLIIGPLLVLGMIVLLFWNEGRAVTTAEALDEGAGLVVSVQAGTIDPANDGRLVHVAGKATTDVSLTDPDFGVSAAGLRLVRSVEMYQWREDSKSETTTKLGGGEETVTTYTYSKKWSDRAIDSTDFKQPAGHANPSMEIEGRRFQVDRARLGAFDLDEPVLDLVGGERALPMAPAQKDAIRDAFSGSAKVSIVDGRIFIGRDPASPAVGDYRIRYSVAPAGDLSIVGRQAGDRFEPYQTKAGRNLLMVETGSVPAEKMFADAVTENTVVTWIVRIAGLLFLFVGFALLLGPLGVIADVLPFLGSIVRLGTGALALVLALLAGFVTIAVAWFWYRPLLSLGLVAIALAVAFVLSKLGRARATAAAPTPAAGP</sequence>
<keyword evidence="5 7" id="KW-1133">Transmembrane helix</keyword>
<feature type="transmembrane region" description="Helical" evidence="7">
    <location>
        <begin position="294"/>
        <end position="319"/>
    </location>
</feature>
<gene>
    <name evidence="8" type="ORF">C7I84_11400</name>
</gene>
<comment type="caution">
    <text evidence="8">The sequence shown here is derived from an EMBL/GenBank/DDBJ whole genome shotgun (WGS) entry which is preliminary data.</text>
</comment>
<comment type="subcellular location">
    <subcellularLocation>
        <location evidence="1">Endomembrane system</location>
        <topology evidence="1">Multi-pass membrane protein</topology>
    </subcellularLocation>
    <subcellularLocation>
        <location evidence="2">Endoplasmic reticulum membrane</location>
    </subcellularLocation>
</comment>
<dbReference type="RefSeq" id="WP_106772308.1">
    <property type="nucleotide sequence ID" value="NZ_PXYK01000009.1"/>
</dbReference>
<evidence type="ECO:0000256" key="3">
    <source>
        <dbReference type="ARBA" id="ARBA00022692"/>
    </source>
</evidence>
<keyword evidence="6 7" id="KW-0472">Membrane</keyword>
<protein>
    <submittedName>
        <fullName evidence="8">Uncharacterized protein</fullName>
    </submittedName>
</protein>
<organism evidence="8 9">
    <name type="scientific">Kumtagia ephedrae</name>
    <dbReference type="NCBI Taxonomy" id="2116701"/>
    <lineage>
        <taxon>Bacteria</taxon>
        <taxon>Pseudomonadati</taxon>
        <taxon>Pseudomonadota</taxon>
        <taxon>Alphaproteobacteria</taxon>
        <taxon>Hyphomicrobiales</taxon>
        <taxon>Phyllobacteriaceae</taxon>
        <taxon>Kumtagia</taxon>
    </lineage>
</organism>
<dbReference type="AlphaFoldDB" id="A0A2P7SDN0"/>
<evidence type="ECO:0000313" key="8">
    <source>
        <dbReference type="EMBL" id="PSJ60573.1"/>
    </source>
</evidence>
<feature type="transmembrane region" description="Helical" evidence="7">
    <location>
        <begin position="21"/>
        <end position="40"/>
    </location>
</feature>